<evidence type="ECO:0000259" key="3">
    <source>
        <dbReference type="PROSITE" id="PS50017"/>
    </source>
</evidence>
<dbReference type="PROSITE" id="PS50017">
    <property type="entry name" value="DEATH_DOMAIN"/>
    <property type="match status" value="1"/>
</dbReference>
<accession>C3XSQ8</accession>
<gene>
    <name evidence="4" type="ORF">BRAFLDRAFT_74755</name>
</gene>
<dbReference type="GO" id="GO:0007165">
    <property type="term" value="P:signal transduction"/>
    <property type="evidence" value="ECO:0007669"/>
    <property type="project" value="InterPro"/>
</dbReference>
<dbReference type="Gene3D" id="1.10.533.10">
    <property type="entry name" value="Death Domain, Fas"/>
    <property type="match status" value="1"/>
</dbReference>
<reference evidence="4" key="1">
    <citation type="journal article" date="2008" name="Nature">
        <title>The amphioxus genome and the evolution of the chordate karyotype.</title>
        <authorList>
            <consortium name="US DOE Joint Genome Institute (JGI-PGF)"/>
            <person name="Putnam N.H."/>
            <person name="Butts T."/>
            <person name="Ferrier D.E.K."/>
            <person name="Furlong R.F."/>
            <person name="Hellsten U."/>
            <person name="Kawashima T."/>
            <person name="Robinson-Rechavi M."/>
            <person name="Shoguchi E."/>
            <person name="Terry A."/>
            <person name="Yu J.-K."/>
            <person name="Benito-Gutierrez E.L."/>
            <person name="Dubchak I."/>
            <person name="Garcia-Fernandez J."/>
            <person name="Gibson-Brown J.J."/>
            <person name="Grigoriev I.V."/>
            <person name="Horton A.C."/>
            <person name="de Jong P.J."/>
            <person name="Jurka J."/>
            <person name="Kapitonov V.V."/>
            <person name="Kohara Y."/>
            <person name="Kuroki Y."/>
            <person name="Lindquist E."/>
            <person name="Lucas S."/>
            <person name="Osoegawa K."/>
            <person name="Pennacchio L.A."/>
            <person name="Salamov A.A."/>
            <person name="Satou Y."/>
            <person name="Sauka-Spengler T."/>
            <person name="Schmutz J."/>
            <person name="Shin-I T."/>
            <person name="Toyoda A."/>
            <person name="Bronner-Fraser M."/>
            <person name="Fujiyama A."/>
            <person name="Holland L.Z."/>
            <person name="Holland P.W.H."/>
            <person name="Satoh N."/>
            <person name="Rokhsar D.S."/>
        </authorList>
    </citation>
    <scope>NUCLEOTIDE SEQUENCE [LARGE SCALE GENOMIC DNA]</scope>
    <source>
        <strain evidence="4">S238N-H82</strain>
        <tissue evidence="4">Testes</tissue>
    </source>
</reference>
<feature type="domain" description="Death" evidence="3">
    <location>
        <begin position="609"/>
        <end position="686"/>
    </location>
</feature>
<evidence type="ECO:0000256" key="2">
    <source>
        <dbReference type="SAM" id="MobiDB-lite"/>
    </source>
</evidence>
<dbReference type="CDD" id="cd01670">
    <property type="entry name" value="Death"/>
    <property type="match status" value="1"/>
</dbReference>
<protein>
    <recommendedName>
        <fullName evidence="3">Death domain-containing protein</fullName>
    </recommendedName>
</protein>
<sequence>MMLAEATPGGSHLNLQKRREVLQENQRFAQQIRGLELTYGKIAAQQKSLISALENGMSSFKTTPINTQKVENLQDVRKSYDVLLTRDIGAVQQRKSHHTEVLETLLNAVEDLKVLRDSTKADLVEPIFYTEMSNAERERTADLLARWKTLLKDENDLTVLHHEYPKTPFKGITSDRPWYSLDPRDAARFGGILSLIPVTLDIAKKTHRVVQTVASGEKSMLQKDSLKLPSVLSDLVKFHPDSSEAEPTRIHTQQRRKWEKPNVFGEERPEVTYRRAASAVSDVQDNEVAAPKRKQWSKDPLSMSTPGFLSNNPHNPGHVGQKLNPGVHNGKGNPGTPISNMARGQRQGMQGVSGEEIRVIVKDMIAPLSVQVKANSDKLQDVEGQVRQCSARLTTLSEHQAGLALKVFEAIRKDLEEHLNTNIRDIIKTEMETLTPRSTEEIRKQMEESMKQKLDSFYRVEVQRLASQLHQDTLRTQKEVEGLKQSQRDTDLRVTEEKYGPLQRQLDQLREQNTAELRRLEALVVEERNRLEQRLKREEEKIEHRFATGAGIHEESHQDRTAQSELFKYVQQELGRLQLKVRHLEDAVVQQRADTGPKGTLRGDQLLWIARQVGNKYWNLGIKLGLSLGALGEIKHANPGDVDQMAFAMLLDWQRQYGDGATVDRIVDSLHQLHLTKLADSVRDSLPP</sequence>
<feature type="region of interest" description="Disordered" evidence="2">
    <location>
        <begin position="331"/>
        <end position="350"/>
    </location>
</feature>
<dbReference type="EMBL" id="GG666459">
    <property type="protein sequence ID" value="EEN68979.1"/>
    <property type="molecule type" value="Genomic_DNA"/>
</dbReference>
<dbReference type="AlphaFoldDB" id="C3XSQ8"/>
<feature type="coiled-coil region" evidence="1">
    <location>
        <begin position="492"/>
        <end position="548"/>
    </location>
</feature>
<dbReference type="SUPFAM" id="SSF47986">
    <property type="entry name" value="DEATH domain"/>
    <property type="match status" value="1"/>
</dbReference>
<keyword evidence="1" id="KW-0175">Coiled coil</keyword>
<evidence type="ECO:0000256" key="1">
    <source>
        <dbReference type="SAM" id="Coils"/>
    </source>
</evidence>
<organism>
    <name type="scientific">Branchiostoma floridae</name>
    <name type="common">Florida lancelet</name>
    <name type="synonym">Amphioxus</name>
    <dbReference type="NCBI Taxonomy" id="7739"/>
    <lineage>
        <taxon>Eukaryota</taxon>
        <taxon>Metazoa</taxon>
        <taxon>Chordata</taxon>
        <taxon>Cephalochordata</taxon>
        <taxon>Leptocardii</taxon>
        <taxon>Amphioxiformes</taxon>
        <taxon>Branchiostomatidae</taxon>
        <taxon>Branchiostoma</taxon>
    </lineage>
</organism>
<dbReference type="InParanoid" id="C3XSQ8"/>
<feature type="region of interest" description="Disordered" evidence="2">
    <location>
        <begin position="278"/>
        <end position="301"/>
    </location>
</feature>
<name>C3XSQ8_BRAFL</name>
<evidence type="ECO:0000313" key="4">
    <source>
        <dbReference type="EMBL" id="EEN68979.1"/>
    </source>
</evidence>
<dbReference type="InterPro" id="IPR000488">
    <property type="entry name" value="Death_dom"/>
</dbReference>
<dbReference type="Pfam" id="PF00531">
    <property type="entry name" value="Death"/>
    <property type="match status" value="1"/>
</dbReference>
<dbReference type="InterPro" id="IPR011029">
    <property type="entry name" value="DEATH-like_dom_sf"/>
</dbReference>
<proteinExistence type="predicted"/>